<sequence length="99" mass="10720">MKDLRPTMGTVFIILALIAITAFLLQPTVIDGFIGTCAIMGCGPDQRTREGKTYATCADPYRCINGFCKGQDPPILGTDTGLPVRPPRYTFEVPVTVPN</sequence>
<proteinExistence type="predicted"/>
<evidence type="ECO:0000313" key="1">
    <source>
        <dbReference type="EMBL" id="QHS81470.1"/>
    </source>
</evidence>
<reference evidence="1" key="1">
    <citation type="journal article" date="2020" name="Nature">
        <title>Giant virus diversity and host interactions through global metagenomics.</title>
        <authorList>
            <person name="Schulz F."/>
            <person name="Roux S."/>
            <person name="Paez-Espino D."/>
            <person name="Jungbluth S."/>
            <person name="Walsh D.A."/>
            <person name="Denef V.J."/>
            <person name="McMahon K.D."/>
            <person name="Konstantinidis K.T."/>
            <person name="Eloe-Fadrosh E.A."/>
            <person name="Kyrpides N.C."/>
            <person name="Woyke T."/>
        </authorList>
    </citation>
    <scope>NUCLEOTIDE SEQUENCE</scope>
    <source>
        <strain evidence="1">GVMAG-S-1101164-72</strain>
    </source>
</reference>
<protein>
    <submittedName>
        <fullName evidence="1">Uncharacterized protein</fullName>
    </submittedName>
</protein>
<accession>A0A6C0APT1</accession>
<dbReference type="EMBL" id="MN740758">
    <property type="protein sequence ID" value="QHS81470.1"/>
    <property type="molecule type" value="Genomic_DNA"/>
</dbReference>
<name>A0A6C0APT1_9ZZZZ</name>
<dbReference type="AlphaFoldDB" id="A0A6C0APT1"/>
<organism evidence="1">
    <name type="scientific">viral metagenome</name>
    <dbReference type="NCBI Taxonomy" id="1070528"/>
    <lineage>
        <taxon>unclassified sequences</taxon>
        <taxon>metagenomes</taxon>
        <taxon>organismal metagenomes</taxon>
    </lineage>
</organism>